<dbReference type="InterPro" id="IPR036864">
    <property type="entry name" value="Zn2-C6_fun-type_DNA-bd_sf"/>
</dbReference>
<dbReference type="GO" id="GO:0008270">
    <property type="term" value="F:zinc ion binding"/>
    <property type="evidence" value="ECO:0007669"/>
    <property type="project" value="InterPro"/>
</dbReference>
<evidence type="ECO:0000259" key="7">
    <source>
        <dbReference type="PROSITE" id="PS50048"/>
    </source>
</evidence>
<dbReference type="InterPro" id="IPR001138">
    <property type="entry name" value="Zn2Cys6_DnaBD"/>
</dbReference>
<reference evidence="8 9" key="1">
    <citation type="submission" date="2024-01" db="EMBL/GenBank/DDBJ databases">
        <title>Comparative genomics of Cryptococcus and Kwoniella reveals pathogenesis evolution and contrasting modes of karyotype evolution via chromosome fusion or intercentromeric recombination.</title>
        <authorList>
            <person name="Coelho M.A."/>
            <person name="David-Palma M."/>
            <person name="Shea T."/>
            <person name="Bowers K."/>
            <person name="McGinley-Smith S."/>
            <person name="Mohammad A.W."/>
            <person name="Gnirke A."/>
            <person name="Yurkov A.M."/>
            <person name="Nowrousian M."/>
            <person name="Sun S."/>
            <person name="Cuomo C.A."/>
            <person name="Heitman J."/>
        </authorList>
    </citation>
    <scope>NUCLEOTIDE SEQUENCE [LARGE SCALE GENOMIC DNA]</scope>
    <source>
        <strain evidence="8 9">PYCC6329</strain>
    </source>
</reference>
<evidence type="ECO:0000256" key="5">
    <source>
        <dbReference type="ARBA" id="ARBA00023242"/>
    </source>
</evidence>
<dbReference type="InterPro" id="IPR050815">
    <property type="entry name" value="TF_fung"/>
</dbReference>
<dbReference type="PANTHER" id="PTHR47338">
    <property type="entry name" value="ZN(II)2CYS6 TRANSCRIPTION FACTOR (EUROFUNG)-RELATED"/>
    <property type="match status" value="1"/>
</dbReference>
<dbReference type="Pfam" id="PF04082">
    <property type="entry name" value="Fungal_trans"/>
    <property type="match status" value="1"/>
</dbReference>
<feature type="domain" description="Zn(2)-C6 fungal-type" evidence="7">
    <location>
        <begin position="52"/>
        <end position="90"/>
    </location>
</feature>
<comment type="subcellular location">
    <subcellularLocation>
        <location evidence="1">Nucleus</location>
    </subcellularLocation>
</comment>
<feature type="compositionally biased region" description="Polar residues" evidence="6">
    <location>
        <begin position="20"/>
        <end position="34"/>
    </location>
</feature>
<dbReference type="Proteomes" id="UP001358614">
    <property type="component" value="Chromosome 3"/>
</dbReference>
<organism evidence="8 9">
    <name type="scientific">Kwoniella europaea PYCC6329</name>
    <dbReference type="NCBI Taxonomy" id="1423913"/>
    <lineage>
        <taxon>Eukaryota</taxon>
        <taxon>Fungi</taxon>
        <taxon>Dikarya</taxon>
        <taxon>Basidiomycota</taxon>
        <taxon>Agaricomycotina</taxon>
        <taxon>Tremellomycetes</taxon>
        <taxon>Tremellales</taxon>
        <taxon>Cryptococcaceae</taxon>
        <taxon>Kwoniella</taxon>
    </lineage>
</organism>
<dbReference type="EMBL" id="CP144091">
    <property type="protein sequence ID" value="WWD10154.1"/>
    <property type="molecule type" value="Genomic_DNA"/>
</dbReference>
<keyword evidence="3" id="KW-0805">Transcription regulation</keyword>
<name>A0AAX4KVL8_9TREE</name>
<protein>
    <recommendedName>
        <fullName evidence="7">Zn(2)-C6 fungal-type domain-containing protein</fullName>
    </recommendedName>
</protein>
<dbReference type="GO" id="GO:0006351">
    <property type="term" value="P:DNA-templated transcription"/>
    <property type="evidence" value="ECO:0007669"/>
    <property type="project" value="InterPro"/>
</dbReference>
<dbReference type="AlphaFoldDB" id="A0AAX4KVL8"/>
<proteinExistence type="predicted"/>
<evidence type="ECO:0000256" key="3">
    <source>
        <dbReference type="ARBA" id="ARBA00023015"/>
    </source>
</evidence>
<evidence type="ECO:0000256" key="2">
    <source>
        <dbReference type="ARBA" id="ARBA00022723"/>
    </source>
</evidence>
<feature type="region of interest" description="Disordered" evidence="6">
    <location>
        <begin position="566"/>
        <end position="586"/>
    </location>
</feature>
<evidence type="ECO:0000313" key="9">
    <source>
        <dbReference type="Proteomes" id="UP001358614"/>
    </source>
</evidence>
<dbReference type="SMART" id="SM00906">
    <property type="entry name" value="Fungal_trans"/>
    <property type="match status" value="1"/>
</dbReference>
<evidence type="ECO:0000256" key="4">
    <source>
        <dbReference type="ARBA" id="ARBA00023163"/>
    </source>
</evidence>
<dbReference type="RefSeq" id="XP_066088121.1">
    <property type="nucleotide sequence ID" value="XM_066232024.1"/>
</dbReference>
<feature type="compositionally biased region" description="Polar residues" evidence="6">
    <location>
        <begin position="570"/>
        <end position="580"/>
    </location>
</feature>
<sequence>MNGNRLGTDKSGQMDSTMAANLSTADASSPSTRPQAVHRPGENAKARRAVAACSRCRRYRQKCVMHWADGQPLTPCQACVKAGRRIASDCPPADKEQFRRRRRPSSTNDSGADDIEQEVTRSPQRTVAQRRVANPVGRMADILSQEVPRDSSPCQSVHGLSPNSISDLLPPHDEVIEGVRVFLYNYFQLGFLPRAFFLEQVERDMSSVPLFLLLSILTLSARFTPSLIKRFGGGKEASIEMRRRAMGLLGDEIMAASVERMQALFLLGVSEFGEGNGGRSWLLTGMAIRMAATMRLHREATYNLPPGASPEDAIRSEMTRRSFWLIYCHDQQIAGRSPSTTFPLSTIDVLLPCEEEDFIFGQTPTAGRAALPGSAADQSALDYATESHRSLFATMIIGQWLWARAAEHASSMVNPRNVRPWDENENFWKLNRELELWELNLPPRQTFSPFTVRVLKGQHLDLTIQTGLATRSMRGGFPAVFIFAVYMCGDIAYYLNRWPKLCPKHAHHAPAILQSALELLEQLEEAWPLATRWRSTLAQLVQTSNLDISFGNAARASRYADEETGIYREPNSSPASSTHRPGSLPAISPAFDPQHINIAATNSDAIAQVSRLQPPVPNSVTVESVSALISLQNAEPSIQYDLSSVNNLSTDIFHGQDGTESLPFVGYDAFGADLTAFLRGEPMDWSNPGSQIGDSSFGGDQQQSQIETNINATAFDLAELFEQNTSGF</sequence>
<accession>A0AAX4KVL8</accession>
<dbReference type="KEGG" id="ker:91107089"/>
<keyword evidence="5" id="KW-0539">Nucleus</keyword>
<dbReference type="CDD" id="cd12148">
    <property type="entry name" value="fungal_TF_MHR"/>
    <property type="match status" value="1"/>
</dbReference>
<evidence type="ECO:0000313" key="8">
    <source>
        <dbReference type="EMBL" id="WWD10154.1"/>
    </source>
</evidence>
<dbReference type="SUPFAM" id="SSF57701">
    <property type="entry name" value="Zn2/Cys6 DNA-binding domain"/>
    <property type="match status" value="1"/>
</dbReference>
<dbReference type="PROSITE" id="PS50048">
    <property type="entry name" value="ZN2_CY6_FUNGAL_2"/>
    <property type="match status" value="1"/>
</dbReference>
<evidence type="ECO:0000256" key="6">
    <source>
        <dbReference type="SAM" id="MobiDB-lite"/>
    </source>
</evidence>
<dbReference type="GeneID" id="91107089"/>
<dbReference type="GO" id="GO:0000981">
    <property type="term" value="F:DNA-binding transcription factor activity, RNA polymerase II-specific"/>
    <property type="evidence" value="ECO:0007669"/>
    <property type="project" value="InterPro"/>
</dbReference>
<dbReference type="InterPro" id="IPR007219">
    <property type="entry name" value="XnlR_reg_dom"/>
</dbReference>
<evidence type="ECO:0000256" key="1">
    <source>
        <dbReference type="ARBA" id="ARBA00004123"/>
    </source>
</evidence>
<dbReference type="GO" id="GO:0003677">
    <property type="term" value="F:DNA binding"/>
    <property type="evidence" value="ECO:0007669"/>
    <property type="project" value="InterPro"/>
</dbReference>
<keyword evidence="4" id="KW-0804">Transcription</keyword>
<gene>
    <name evidence="8" type="ORF">V865_008288</name>
</gene>
<keyword evidence="2" id="KW-0479">Metal-binding</keyword>
<dbReference type="PANTHER" id="PTHR47338:SF5">
    <property type="entry name" value="ZN(II)2CYS6 TRANSCRIPTION FACTOR (EUROFUNG)"/>
    <property type="match status" value="1"/>
</dbReference>
<dbReference type="CDD" id="cd00067">
    <property type="entry name" value="GAL4"/>
    <property type="match status" value="1"/>
</dbReference>
<dbReference type="GO" id="GO:0005634">
    <property type="term" value="C:nucleus"/>
    <property type="evidence" value="ECO:0007669"/>
    <property type="project" value="UniProtKB-SubCell"/>
</dbReference>
<keyword evidence="9" id="KW-1185">Reference proteome</keyword>
<feature type="region of interest" description="Disordered" evidence="6">
    <location>
        <begin position="20"/>
        <end position="44"/>
    </location>
</feature>
<feature type="region of interest" description="Disordered" evidence="6">
    <location>
        <begin position="90"/>
        <end position="127"/>
    </location>
</feature>